<feature type="compositionally biased region" description="Polar residues" evidence="1">
    <location>
        <begin position="217"/>
        <end position="230"/>
    </location>
</feature>
<dbReference type="Gene3D" id="1.20.900.10">
    <property type="entry name" value="Dbl homology (DH) domain"/>
    <property type="match status" value="1"/>
</dbReference>
<feature type="compositionally biased region" description="Low complexity" evidence="1">
    <location>
        <begin position="1452"/>
        <end position="1476"/>
    </location>
</feature>
<keyword evidence="4" id="KW-1185">Reference proteome</keyword>
<feature type="compositionally biased region" description="Low complexity" evidence="1">
    <location>
        <begin position="1831"/>
        <end position="1845"/>
    </location>
</feature>
<comment type="caution">
    <text evidence="3">The sequence shown here is derived from an EMBL/GenBank/DDBJ whole genome shotgun (WGS) entry which is preliminary data.</text>
</comment>
<proteinExistence type="predicted"/>
<dbReference type="SMART" id="SM00325">
    <property type="entry name" value="RhoGEF"/>
    <property type="match status" value="1"/>
</dbReference>
<evidence type="ECO:0000313" key="3">
    <source>
        <dbReference type="EMBL" id="KAK8729243.1"/>
    </source>
</evidence>
<dbReference type="PANTHER" id="PTHR13217">
    <property type="entry name" value="PLECKSTRIN HOMOLOGY DOMAIN-CONTAINING FAMILY G MEMBER 7"/>
    <property type="match status" value="1"/>
</dbReference>
<dbReference type="InterPro" id="IPR055251">
    <property type="entry name" value="SOS1_NGEF_PH"/>
</dbReference>
<dbReference type="GO" id="GO:0030139">
    <property type="term" value="C:endocytic vesicle"/>
    <property type="evidence" value="ECO:0007669"/>
    <property type="project" value="TreeGrafter"/>
</dbReference>
<dbReference type="PROSITE" id="PS50010">
    <property type="entry name" value="DH_2"/>
    <property type="match status" value="1"/>
</dbReference>
<dbReference type="Proteomes" id="UP001445076">
    <property type="component" value="Unassembled WGS sequence"/>
</dbReference>
<feature type="region of interest" description="Disordered" evidence="1">
    <location>
        <begin position="1571"/>
        <end position="1643"/>
    </location>
</feature>
<gene>
    <name evidence="3" type="ORF">OTU49_008702</name>
</gene>
<feature type="domain" description="DH" evidence="2">
    <location>
        <begin position="1081"/>
        <end position="1273"/>
    </location>
</feature>
<dbReference type="GO" id="GO:0007266">
    <property type="term" value="P:Rho protein signal transduction"/>
    <property type="evidence" value="ECO:0007669"/>
    <property type="project" value="TreeGrafter"/>
</dbReference>
<feature type="compositionally biased region" description="Basic and acidic residues" evidence="1">
    <location>
        <begin position="436"/>
        <end position="454"/>
    </location>
</feature>
<dbReference type="GO" id="GO:0005886">
    <property type="term" value="C:plasma membrane"/>
    <property type="evidence" value="ECO:0007669"/>
    <property type="project" value="TreeGrafter"/>
</dbReference>
<dbReference type="CDD" id="cd13244">
    <property type="entry name" value="PH_PLEKHG5_G6"/>
    <property type="match status" value="1"/>
</dbReference>
<dbReference type="InterPro" id="IPR000219">
    <property type="entry name" value="DH_dom"/>
</dbReference>
<dbReference type="InterPro" id="IPR011993">
    <property type="entry name" value="PH-like_dom_sf"/>
</dbReference>
<feature type="compositionally biased region" description="Low complexity" evidence="1">
    <location>
        <begin position="1493"/>
        <end position="1512"/>
    </location>
</feature>
<feature type="region of interest" description="Disordered" evidence="1">
    <location>
        <begin position="1829"/>
        <end position="1869"/>
    </location>
</feature>
<name>A0AAW0WNB2_CHEQU</name>
<dbReference type="SMART" id="SM00233">
    <property type="entry name" value="PH"/>
    <property type="match status" value="1"/>
</dbReference>
<dbReference type="InterPro" id="IPR040181">
    <property type="entry name" value="PKHG5/7"/>
</dbReference>
<dbReference type="Pfam" id="PF22697">
    <property type="entry name" value="SOS1_NGEF_PH"/>
    <property type="match status" value="1"/>
</dbReference>
<dbReference type="PANTHER" id="PTHR13217:SF11">
    <property type="entry name" value="PLECKSTRIN HOMOLOGY DOMAIN-CONTAINING FAMILY G MEMBER 5"/>
    <property type="match status" value="1"/>
</dbReference>
<feature type="compositionally biased region" description="Polar residues" evidence="1">
    <location>
        <begin position="1542"/>
        <end position="1559"/>
    </location>
</feature>
<feature type="region of interest" description="Disordered" evidence="1">
    <location>
        <begin position="1452"/>
        <end position="1559"/>
    </location>
</feature>
<dbReference type="InterPro" id="IPR035899">
    <property type="entry name" value="DBL_dom_sf"/>
</dbReference>
<organism evidence="3 4">
    <name type="scientific">Cherax quadricarinatus</name>
    <name type="common">Australian red claw crayfish</name>
    <dbReference type="NCBI Taxonomy" id="27406"/>
    <lineage>
        <taxon>Eukaryota</taxon>
        <taxon>Metazoa</taxon>
        <taxon>Ecdysozoa</taxon>
        <taxon>Arthropoda</taxon>
        <taxon>Crustacea</taxon>
        <taxon>Multicrustacea</taxon>
        <taxon>Malacostraca</taxon>
        <taxon>Eumalacostraca</taxon>
        <taxon>Eucarida</taxon>
        <taxon>Decapoda</taxon>
        <taxon>Pleocyemata</taxon>
        <taxon>Astacidea</taxon>
        <taxon>Parastacoidea</taxon>
        <taxon>Parastacidae</taxon>
        <taxon>Cherax</taxon>
    </lineage>
</organism>
<accession>A0AAW0WNB2</accession>
<evidence type="ECO:0000256" key="1">
    <source>
        <dbReference type="SAM" id="MobiDB-lite"/>
    </source>
</evidence>
<dbReference type="Gene3D" id="2.30.29.30">
    <property type="entry name" value="Pleckstrin-homology domain (PH domain)/Phosphotyrosine-binding domain (PTB)"/>
    <property type="match status" value="1"/>
</dbReference>
<dbReference type="GO" id="GO:0043542">
    <property type="term" value="P:endothelial cell migration"/>
    <property type="evidence" value="ECO:0007669"/>
    <property type="project" value="TreeGrafter"/>
</dbReference>
<reference evidence="3 4" key="1">
    <citation type="journal article" date="2024" name="BMC Genomics">
        <title>Genome assembly of redclaw crayfish (Cherax quadricarinatus) provides insights into its immune adaptation and hypoxia tolerance.</title>
        <authorList>
            <person name="Liu Z."/>
            <person name="Zheng J."/>
            <person name="Li H."/>
            <person name="Fang K."/>
            <person name="Wang S."/>
            <person name="He J."/>
            <person name="Zhou D."/>
            <person name="Weng S."/>
            <person name="Chi M."/>
            <person name="Gu Z."/>
            <person name="He J."/>
            <person name="Li F."/>
            <person name="Wang M."/>
        </authorList>
    </citation>
    <scope>NUCLEOTIDE SEQUENCE [LARGE SCALE GENOMIC DNA]</scope>
    <source>
        <strain evidence="3">ZL_2023a</strain>
    </source>
</reference>
<dbReference type="SUPFAM" id="SSF48065">
    <property type="entry name" value="DBL homology domain (DH-domain)"/>
    <property type="match status" value="1"/>
</dbReference>
<feature type="region of interest" description="Disordered" evidence="1">
    <location>
        <begin position="418"/>
        <end position="454"/>
    </location>
</feature>
<feature type="compositionally biased region" description="Polar residues" evidence="1">
    <location>
        <begin position="1477"/>
        <end position="1489"/>
    </location>
</feature>
<evidence type="ECO:0000259" key="2">
    <source>
        <dbReference type="PROSITE" id="PS50010"/>
    </source>
</evidence>
<dbReference type="GO" id="GO:0005085">
    <property type="term" value="F:guanyl-nucleotide exchange factor activity"/>
    <property type="evidence" value="ECO:0007669"/>
    <property type="project" value="InterPro"/>
</dbReference>
<protein>
    <recommendedName>
        <fullName evidence="2">DH domain-containing protein</fullName>
    </recommendedName>
</protein>
<dbReference type="EMBL" id="JARKIK010000068">
    <property type="protein sequence ID" value="KAK8729243.1"/>
    <property type="molecule type" value="Genomic_DNA"/>
</dbReference>
<dbReference type="SUPFAM" id="SSF50729">
    <property type="entry name" value="PH domain-like"/>
    <property type="match status" value="1"/>
</dbReference>
<feature type="region of interest" description="Disordered" evidence="1">
    <location>
        <begin position="942"/>
        <end position="975"/>
    </location>
</feature>
<evidence type="ECO:0000313" key="4">
    <source>
        <dbReference type="Proteomes" id="UP001445076"/>
    </source>
</evidence>
<feature type="region of interest" description="Disordered" evidence="1">
    <location>
        <begin position="204"/>
        <end position="234"/>
    </location>
</feature>
<feature type="region of interest" description="Disordered" evidence="1">
    <location>
        <begin position="535"/>
        <end position="563"/>
    </location>
</feature>
<dbReference type="InterPro" id="IPR001849">
    <property type="entry name" value="PH_domain"/>
</dbReference>
<sequence length="1869" mass="207975">MSSFGSTFSRSAATCRADKELLLGSQCLSEEECVQNGMVDDSMSLDEETGVKIGKHSSYPQHTCEVDEAKLFFGDESEVHNCSNASDDDAVGVIASNPKFVRSFNKRVRSRELRGWRYKSLSGETDLRQPELKDTREKICNGPNVGSNSQAKSANVGLKSKENTENYQCIKTYRRRTVSGVNVSDGDSGGVCFPSTDSVFCPLDTVPPVPQQSSSSEFNDPTSSTGNQTIPDKREEHKSCCLGSTASTVADNEATSTCVDVEWHQTKDCGGGFSFLSRLGKSVSLKRKYGKSHGKTRPFQFNEKKVVKESGVKENLECIMENSQEKNMEECIPCHWPQNLCSERDGMMIKPAEEGKVPCSKESNSPSCSPSTRWFLSADPTLAEINTLDAERNKQCNTPVMTEASSFLPILFKLPPPPRSRKLGDSEPVANQNSTFEHERSCMKSNPRDPEMMDEKSDQMSLTFDQDWNLITSRCVGSTSSLWPALHPSTVTDSEFLCLNETSNANEQTTLCTVASATAQEAKSPITVRKTYESTCLSRQPQLPEHSGNEEPQFKERSSLQHTEPSHFNGLKEINMQKKCKFRPSFIFHTENNTKKSEVEKGEAKDKNVKKEKKVSGERKVTEVKASVATQVKLRRVGAIKKCEEIHHLLLDDSHVSLTSVLTIPHNNDTLTQARDTKPTLNSSFSIQPLPSTGAIPKSSQMSKVFQVINKDEAKQKNLSEINPTIHENTATDTKCQTSLETKKGSGKSFKTHGKRLMERSSSVPFWTKLYSQEISPSTADGECLTDNKLHTNGEKIVAHNTQQGDQGKAVQSMAKVTHKRAKSQELKKTFLDEAFSLAPERSASHDNITTLKQGASKVSSLDIGFQPSESAQEINISNLHFTEDASFERLGYKSHYKHASCNDIIDMGKETSESSRVIQAFRDSKVISASAFCLSSSVTRKASAGGGLGTPTPALRGKDSSLSGGNLPTSPSALVGDELAGETRNLRESQLLYTSPYDLVTNVRDKPYFQRVINVFHIQTTDSKMDSLVQQLDLYSKQGIPRQPHLLASQTPGNDDEVVVEDSWRTLVEGHDQLDERQEQQQSAIWELVETEATYIHMLKVITDLFLACLCNLQNESLLYEVDTDKLFSNIQEIYCANLTFWREHIVRMLEASRSTREPLDPTLLTDAFYKFDELFHPYTRYCLEQSNCQLYCKEKDHDNEYFKMYLAWCETQKECNRLRLVDILVQPMQRLTKYSLLLKAILKKTNLEDHKLCLHDMITHVENFVSNVNSALRHKHEQERLRDIAKRIEAYEAVARDDELERVVRNYSDLNLTQPMPGCPEHLPRHLLHHGDLRLRDPHTSKMDVHVFLFTDLLLITKVTQRKAEKVKIVRPPYHVERLVLVELKDNTSIGLVSINEWNVAVAAFTLQCPDQRAHRTWYDTLKRAKDQYREAQQAQDVVYDDITCVGHLVPRSPRPGSSRASRVSSLAHSHSGSIDLNETSPATQHHPSIDMSDVRASSASSDDSIAQSAPEIQRSRSLEGGGSGAISPRPDRRPGFPKTPNTLSVIPPYSTGQSLPNLTVESANSLLRVPGTNGSNPKALSPCTRGVSYPPPSPRTLRRSAPVPQSRNPPLLKSRHVTSMVGSPQDVDQNEQDDSTRGQRRTYRIDRMDNRRYHTAGAIDDIKKQNAKDASIHKRLSWNYGQGPTPSRDLVNDQGKLGRHKHSVKNISCESVHSSSGVSSTSSLHRSMGSEVEALENIDDNELEDGEATVVDLTVSDCTSLKISPHISTTYICHDSDITLGVCSQYITQPNCSPEPCEGCENLVKIDVSETDPGISSVQITVTEGAISSSSSNVSSTSPSESAPTKPDMRMREILLNDASVEASDV</sequence>
<dbReference type="Pfam" id="PF00621">
    <property type="entry name" value="RhoGEF"/>
    <property type="match status" value="1"/>
</dbReference>
<feature type="compositionally biased region" description="Polar residues" evidence="1">
    <location>
        <begin position="961"/>
        <end position="973"/>
    </location>
</feature>
<feature type="compositionally biased region" description="Basic and acidic residues" evidence="1">
    <location>
        <begin position="547"/>
        <end position="559"/>
    </location>
</feature>
<dbReference type="CDD" id="cd00160">
    <property type="entry name" value="RhoGEF"/>
    <property type="match status" value="1"/>
</dbReference>
<dbReference type="GO" id="GO:0030424">
    <property type="term" value="C:axon"/>
    <property type="evidence" value="ECO:0007669"/>
    <property type="project" value="TreeGrafter"/>
</dbReference>